<dbReference type="SUPFAM" id="SSF52058">
    <property type="entry name" value="L domain-like"/>
    <property type="match status" value="3"/>
</dbReference>
<proteinExistence type="predicted"/>
<dbReference type="SMART" id="SM00367">
    <property type="entry name" value="LRR_CC"/>
    <property type="match status" value="9"/>
</dbReference>
<evidence type="ECO:0000313" key="6">
    <source>
        <dbReference type="Proteomes" id="UP000825935"/>
    </source>
</evidence>
<feature type="domain" description="NB-ARC" evidence="3">
    <location>
        <begin position="23"/>
        <end position="189"/>
    </location>
</feature>
<dbReference type="InterPro" id="IPR044974">
    <property type="entry name" value="Disease_R_plants"/>
</dbReference>
<reference evidence="5" key="1">
    <citation type="submission" date="2021-08" db="EMBL/GenBank/DDBJ databases">
        <title>WGS assembly of Ceratopteris richardii.</title>
        <authorList>
            <person name="Marchant D.B."/>
            <person name="Chen G."/>
            <person name="Jenkins J."/>
            <person name="Shu S."/>
            <person name="Leebens-Mack J."/>
            <person name="Grimwood J."/>
            <person name="Schmutz J."/>
            <person name="Soltis P."/>
            <person name="Soltis D."/>
            <person name="Chen Z.-H."/>
        </authorList>
    </citation>
    <scope>NUCLEOTIDE SEQUENCE</scope>
    <source>
        <strain evidence="5">Whitten #5841</strain>
        <tissue evidence="5">Leaf</tissue>
    </source>
</reference>
<protein>
    <recommendedName>
        <fullName evidence="7">NB-ARC domain-containing protein</fullName>
    </recommendedName>
</protein>
<dbReference type="Pfam" id="PF00931">
    <property type="entry name" value="NB-ARC"/>
    <property type="match status" value="1"/>
</dbReference>
<dbReference type="GO" id="GO:0006952">
    <property type="term" value="P:defense response"/>
    <property type="evidence" value="ECO:0007669"/>
    <property type="project" value="InterPro"/>
</dbReference>
<dbReference type="Gene3D" id="3.40.50.300">
    <property type="entry name" value="P-loop containing nucleotide triphosphate hydrolases"/>
    <property type="match status" value="1"/>
</dbReference>
<dbReference type="PANTHER" id="PTHR11017:SF385">
    <property type="entry name" value="DISEASE RESISTANCE PROTEIN (TIR-NBS-LRR CLASS)-RELATED"/>
    <property type="match status" value="1"/>
</dbReference>
<dbReference type="InterPro" id="IPR002182">
    <property type="entry name" value="NB-ARC"/>
</dbReference>
<dbReference type="Proteomes" id="UP000825935">
    <property type="component" value="Chromosome 8"/>
</dbReference>
<gene>
    <name evidence="5" type="ORF">KP509_08G006400</name>
</gene>
<dbReference type="SUPFAM" id="SSF46785">
    <property type="entry name" value="Winged helix' DNA-binding domain"/>
    <property type="match status" value="1"/>
</dbReference>
<dbReference type="InterPro" id="IPR027417">
    <property type="entry name" value="P-loop_NTPase"/>
</dbReference>
<sequence length="1528" mass="171634">MEHEHFPVGLVQRSNDIGRHIFDCLSMSDKSVQSFGLVGMGGIGKTTLAMSIYNKMHSKFEGSSFCVNIRAELKEKDTSLAMLQKKILTELSNQYHDEKINNQLHGRRVLCSRLKDIRALVVLDDVDKAEHLVALYEPLQLSLAPRSVVIITTRDQKLLQSVQSIKIFMIKELDGKMSTWLFNWHAFMKPQPPDELKEVSYKVVEACKGLPLSLKVVASDLYHKTDKVRWEESLNYLLENTEIFDVLKISYNGLTENQKEAFLDICCFLINEREDLVCMVLEAIYKTGRTYLDVLKERCLITTTADNDKEVGRIEMHDQLRDMGRHIVRQQTRRDRAWDEETANDILQDEEVRSKLRGLSVWSHIPFPVDPLDCKLFSRLRILVVNTDHKHTEIDGEELCPQKVFKDVRCPELRWLRWVGASSEQLPHGVCSKTVRVLEILDWGNLSRIPTASFSNLQRLNVSGCRHLKEFDSSIVNLTNLRYLNLSLCEQLRRLPNDMASLGSLQHLILDHCISLTTLSVLPTSLRKLSFEWAKSLHIEDTASIASLSNLKGLTITFCSTLKKLDLHATSLVRLDLRRCNRLQKLDCKGLLSLRHLKLDECIALTTLSSLPTSLRKLSFELAWDLESVEASLPSLEELTLTASLKLKTLALDAPLLRRLDLRECSALEQLDCKGLPSLNHLNLDKCISLTTLSTLPTSLRKLSFERAWDLESASLPNLEELTLTGSLKLKTLAIDATLLRRLDMRDCSALEQLDCKGLLLKQHFNSSDLCFLPTTLEKLTLSMSRESPGSVETFYYGKGSLPNIKEFTITFCPKLKTVALNATSLRRLGLTYCEGLKELGGQGLSFLQELNLNGCSSLSSASFLTTLKSLRVFSLSGCRMFDTVNVNASLPNLVDLTITCCPALKRLPLDATSLERLDLSECDGLMNFECEGYPTLQRLSVVGCSALTKLDLLNLPRLKEFNCQGLPSLQHLNLDQCIALTTLSTLPTSLRKLSFERARDLENVKASLPNLEELTLTGSLKLKMFALDAPLLRQLDLRECDALEQLDCKGLPSLQHLNLDQCIALTTLSALPTGLRKLSFERALDLESVKASLPNLEELTLTGCLKLETLALDATLLQRLDLRDCFALEHLDCQESLLSPSGNVNLSNCVQLQRLAINATSLPQWPLADLNALKELDCQGLLLAQHFKISDLCSLPTTLEKLTLSMSRECPGSVETFYYGNGSLPNLKGLTITFCPKLKTVALNATSLRRLGLSYCEGLKELDGQALLFLQELNISGSWWPQMVDMNALLPNLVNLTITCCPTLKKLALESALLQQLHLSECDGLEDLDCKGLPSLQHLILDQCVRLTTLSTLPTSLRKLSFERAMDLENVKASVPYIEELTLTGSLKVKTLAIDAPLLRQLDLRECHALEQLDCKGLPSLQHLILDQCIRLTTLSTLPTSLRKLSFERARDLENVKASLPKLEELTLTGSLKLKTLALDAPLLRQLDLRECHALDQLDCKGCIFIFSFFFFVFLEFPSKDNLNKTE</sequence>
<dbReference type="PANTHER" id="PTHR11017">
    <property type="entry name" value="LEUCINE-RICH REPEAT-CONTAINING PROTEIN"/>
    <property type="match status" value="1"/>
</dbReference>
<dbReference type="SUPFAM" id="SSF52540">
    <property type="entry name" value="P-loop containing nucleoside triphosphate hydrolases"/>
    <property type="match status" value="1"/>
</dbReference>
<dbReference type="InterPro" id="IPR006553">
    <property type="entry name" value="Leu-rich_rpt_Cys-con_subtyp"/>
</dbReference>
<dbReference type="Gene3D" id="1.10.8.430">
    <property type="entry name" value="Helical domain of apoptotic protease-activating factors"/>
    <property type="match status" value="1"/>
</dbReference>
<evidence type="ECO:0000256" key="1">
    <source>
        <dbReference type="ARBA" id="ARBA00022528"/>
    </source>
</evidence>
<dbReference type="Pfam" id="PF23282">
    <property type="entry name" value="WHD_ROQ1"/>
    <property type="match status" value="1"/>
</dbReference>
<keyword evidence="6" id="KW-1185">Reference proteome</keyword>
<feature type="domain" description="Disease resistance protein Roq1-like winged-helix" evidence="4">
    <location>
        <begin position="256"/>
        <end position="331"/>
    </location>
</feature>
<evidence type="ECO:0000313" key="5">
    <source>
        <dbReference type="EMBL" id="KAH7430618.1"/>
    </source>
</evidence>
<dbReference type="PRINTS" id="PR00364">
    <property type="entry name" value="DISEASERSIST"/>
</dbReference>
<dbReference type="InterPro" id="IPR032675">
    <property type="entry name" value="LRR_dom_sf"/>
</dbReference>
<dbReference type="OrthoDB" id="64561at2759"/>
<evidence type="ECO:0000259" key="3">
    <source>
        <dbReference type="Pfam" id="PF00931"/>
    </source>
</evidence>
<dbReference type="GO" id="GO:0043531">
    <property type="term" value="F:ADP binding"/>
    <property type="evidence" value="ECO:0007669"/>
    <property type="project" value="InterPro"/>
</dbReference>
<name>A0A8T2U7G1_CERRI</name>
<dbReference type="OMA" id="WLHGCEK"/>
<keyword evidence="1" id="KW-0150">Chloroplast</keyword>
<keyword evidence="1" id="KW-0934">Plastid</keyword>
<dbReference type="InterPro" id="IPR058192">
    <property type="entry name" value="WHD_ROQ1-like"/>
</dbReference>
<keyword evidence="2" id="KW-0433">Leucine-rich repeat</keyword>
<organism evidence="5 6">
    <name type="scientific">Ceratopteris richardii</name>
    <name type="common">Triangle waterfern</name>
    <dbReference type="NCBI Taxonomy" id="49495"/>
    <lineage>
        <taxon>Eukaryota</taxon>
        <taxon>Viridiplantae</taxon>
        <taxon>Streptophyta</taxon>
        <taxon>Embryophyta</taxon>
        <taxon>Tracheophyta</taxon>
        <taxon>Polypodiopsida</taxon>
        <taxon>Polypodiidae</taxon>
        <taxon>Polypodiales</taxon>
        <taxon>Pteridineae</taxon>
        <taxon>Pteridaceae</taxon>
        <taxon>Parkerioideae</taxon>
        <taxon>Ceratopteris</taxon>
    </lineage>
</organism>
<evidence type="ECO:0000259" key="4">
    <source>
        <dbReference type="Pfam" id="PF23282"/>
    </source>
</evidence>
<evidence type="ECO:0008006" key="7">
    <source>
        <dbReference type="Google" id="ProtNLM"/>
    </source>
</evidence>
<dbReference type="EMBL" id="CM035413">
    <property type="protein sequence ID" value="KAH7430618.1"/>
    <property type="molecule type" value="Genomic_DNA"/>
</dbReference>
<evidence type="ECO:0000256" key="2">
    <source>
        <dbReference type="ARBA" id="ARBA00022614"/>
    </source>
</evidence>
<dbReference type="InterPro" id="IPR036390">
    <property type="entry name" value="WH_DNA-bd_sf"/>
</dbReference>
<dbReference type="InterPro" id="IPR042197">
    <property type="entry name" value="Apaf_helical"/>
</dbReference>
<accession>A0A8T2U7G1</accession>
<dbReference type="SUPFAM" id="SSF52047">
    <property type="entry name" value="RNI-like"/>
    <property type="match status" value="1"/>
</dbReference>
<dbReference type="Gene3D" id="3.80.10.10">
    <property type="entry name" value="Ribonuclease Inhibitor"/>
    <property type="match status" value="5"/>
</dbReference>
<comment type="caution">
    <text evidence="5">The sequence shown here is derived from an EMBL/GenBank/DDBJ whole genome shotgun (WGS) entry which is preliminary data.</text>
</comment>